<feature type="region of interest" description="Disordered" evidence="2">
    <location>
        <begin position="98"/>
        <end position="117"/>
    </location>
</feature>
<reference evidence="4" key="1">
    <citation type="submission" date="2021-03" db="EMBL/GenBank/DDBJ databases">
        <title>Draft genome sequence of rust myrtle Austropuccinia psidii MF-1, a brazilian biotype.</title>
        <authorList>
            <person name="Quecine M.C."/>
            <person name="Pachon D.M.R."/>
            <person name="Bonatelli M.L."/>
            <person name="Correr F.H."/>
            <person name="Franceschini L.M."/>
            <person name="Leite T.F."/>
            <person name="Margarido G.R.A."/>
            <person name="Almeida C.A."/>
            <person name="Ferrarezi J.A."/>
            <person name="Labate C.A."/>
        </authorList>
    </citation>
    <scope>NUCLEOTIDE SEQUENCE</scope>
    <source>
        <strain evidence="4">MF-1</strain>
    </source>
</reference>
<dbReference type="CDD" id="cd09272">
    <property type="entry name" value="RNase_HI_RT_Ty1"/>
    <property type="match status" value="1"/>
</dbReference>
<dbReference type="PANTHER" id="PTHR11439">
    <property type="entry name" value="GAG-POL-RELATED RETROTRANSPOSON"/>
    <property type="match status" value="1"/>
</dbReference>
<dbReference type="EMBL" id="AVOT02009331">
    <property type="protein sequence ID" value="MBW0487893.1"/>
    <property type="molecule type" value="Genomic_DNA"/>
</dbReference>
<dbReference type="PROSITE" id="PS50994">
    <property type="entry name" value="INTEGRASE"/>
    <property type="match status" value="1"/>
</dbReference>
<dbReference type="InterPro" id="IPR036397">
    <property type="entry name" value="RNaseH_sf"/>
</dbReference>
<dbReference type="GO" id="GO:0003723">
    <property type="term" value="F:RNA binding"/>
    <property type="evidence" value="ECO:0007669"/>
    <property type="project" value="UniProtKB-KW"/>
</dbReference>
<protein>
    <recommendedName>
        <fullName evidence="3">Integrase catalytic domain-containing protein</fullName>
    </recommendedName>
</protein>
<dbReference type="InterPro" id="IPR012337">
    <property type="entry name" value="RNaseH-like_sf"/>
</dbReference>
<organism evidence="4 5">
    <name type="scientific">Austropuccinia psidii MF-1</name>
    <dbReference type="NCBI Taxonomy" id="1389203"/>
    <lineage>
        <taxon>Eukaryota</taxon>
        <taxon>Fungi</taxon>
        <taxon>Dikarya</taxon>
        <taxon>Basidiomycota</taxon>
        <taxon>Pucciniomycotina</taxon>
        <taxon>Pucciniomycetes</taxon>
        <taxon>Pucciniales</taxon>
        <taxon>Sphaerophragmiaceae</taxon>
        <taxon>Austropuccinia</taxon>
    </lineage>
</organism>
<evidence type="ECO:0000313" key="4">
    <source>
        <dbReference type="EMBL" id="MBW0487893.1"/>
    </source>
</evidence>
<sequence length="1097" mass="122562">MILGKLCDHTSMYHLADSLAMSTEATENPSNTLNRLQNYARHLESKNKVTKDKQISTALISSSSNHPSRLVYYCANGVHNPLNTSHKPNRCYVEFSHLQPKNKNKKDNQPNSSPSTHLSTAYVLMTCSPKSPCEIVIDSAATHHMFNNKSLFTSLELCAPFVVSTGNPTSNLCAEGKGPVSLLISGKLLSLKNCLYIPRISHNLISMIQLLQESIVIERLEKERFKLVINCKTTITGQIINGLILGHPSNQVVKTLGLPPLLATCETCMLGKSTLLPFLSSFEKVNQPLECIHVDLVGPITPESNIRFLKTKNEAFKEFVEWKTYAENLHSLKIKKLVSNKGGEFENKSFSALAVSCGFLHLFAPTSTPEHNGFAECANCTILDKARCLLLTSNLPRSYWAKAVNTSSFLSNLVPTPSRDNLSPFSLWSSKPSRIKRLKTFGCKAFILVHKNKREWKLSPTSKEGILLGFVNDNSAYKILCLRDKAVIITRHALFVEDKFPSLDNTSNVPTCSRWVELGQEEDNTFFDCKEIEPEETVDVDQVNENSPIEQSQIPEDSASCFPDVHHRIKVIGPQHPTLIQGEVDAQNIFPYSRRPKTLIASSTDAPTSYSKAISGSELLLWIEAIRKELDSMKRLEVWDVIPLKEGFKLVGTTWVFKQKHNSMNEITEYMARLCSQGFSHTFGNDYSKTFAPTGRLHSLQALIAYSVREGLDFQQLDIRSALLNASLDEDVYLSIPQGLPMCRKSYCLKLKKAIYGLRQAPLAWYKSPPPIWLFFHVEDIAVFGRELSSFKRDIKCEFNVKHIGEADLMLGIKLICANGGLILSQTHYVESVLALYGMSECRPVATPMVTNSHLEEGSSEECSEFKALSTNYRSAIGTLSYLSVATRTEISFAVSSLSQFLEKPGIGHWNAFLHVLCYLKGTADLGLFYVSNGDSGLCAYSDPDWGNCKQTRQSVTGFTISFNNCLIIWKTCKQPTVSLSTAEAEYKALTNLSTEVLWLRQFVKELSLCNLDGPTIIFDDNQGCINTASSDSNSNARRMKHVEIQLHFIREVIQNSLIKVVYVPTSKMLADFMTNSCTCNCALKQRKTVSYDIIAS</sequence>
<dbReference type="SUPFAM" id="SSF53098">
    <property type="entry name" value="Ribonuclease H-like"/>
    <property type="match status" value="1"/>
</dbReference>
<dbReference type="Pfam" id="PF25597">
    <property type="entry name" value="SH3_retrovirus"/>
    <property type="match status" value="1"/>
</dbReference>
<dbReference type="AlphaFoldDB" id="A0A9Q3CPW5"/>
<evidence type="ECO:0000259" key="3">
    <source>
        <dbReference type="PROSITE" id="PS50994"/>
    </source>
</evidence>
<keyword evidence="5" id="KW-1185">Reference proteome</keyword>
<dbReference type="Gene3D" id="3.30.420.10">
    <property type="entry name" value="Ribonuclease H-like superfamily/Ribonuclease H"/>
    <property type="match status" value="1"/>
</dbReference>
<gene>
    <name evidence="4" type="ORF">O181_027608</name>
</gene>
<name>A0A9Q3CPW5_9BASI</name>
<keyword evidence="1" id="KW-0694">RNA-binding</keyword>
<dbReference type="Pfam" id="PF22936">
    <property type="entry name" value="Pol_BBD"/>
    <property type="match status" value="1"/>
</dbReference>
<feature type="domain" description="Integrase catalytic" evidence="3">
    <location>
        <begin position="335"/>
        <end position="432"/>
    </location>
</feature>
<dbReference type="PANTHER" id="PTHR11439:SF467">
    <property type="entry name" value="INTEGRASE CATALYTIC DOMAIN-CONTAINING PROTEIN"/>
    <property type="match status" value="1"/>
</dbReference>
<evidence type="ECO:0000313" key="5">
    <source>
        <dbReference type="Proteomes" id="UP000765509"/>
    </source>
</evidence>
<comment type="caution">
    <text evidence="4">The sequence shown here is derived from an EMBL/GenBank/DDBJ whole genome shotgun (WGS) entry which is preliminary data.</text>
</comment>
<dbReference type="InterPro" id="IPR054722">
    <property type="entry name" value="PolX-like_BBD"/>
</dbReference>
<dbReference type="InterPro" id="IPR057670">
    <property type="entry name" value="SH3_retrovirus"/>
</dbReference>
<dbReference type="Proteomes" id="UP000765509">
    <property type="component" value="Unassembled WGS sequence"/>
</dbReference>
<dbReference type="Pfam" id="PF07727">
    <property type="entry name" value="RVT_2"/>
    <property type="match status" value="2"/>
</dbReference>
<evidence type="ECO:0000256" key="1">
    <source>
        <dbReference type="ARBA" id="ARBA00022884"/>
    </source>
</evidence>
<dbReference type="InterPro" id="IPR001584">
    <property type="entry name" value="Integrase_cat-core"/>
</dbReference>
<accession>A0A9Q3CPW5</accession>
<evidence type="ECO:0000256" key="2">
    <source>
        <dbReference type="SAM" id="MobiDB-lite"/>
    </source>
</evidence>
<dbReference type="InterPro" id="IPR013103">
    <property type="entry name" value="RVT_2"/>
</dbReference>
<proteinExistence type="predicted"/>
<dbReference type="GO" id="GO:0005634">
    <property type="term" value="C:nucleus"/>
    <property type="evidence" value="ECO:0007669"/>
    <property type="project" value="UniProtKB-ARBA"/>
</dbReference>
<dbReference type="GO" id="GO:0015074">
    <property type="term" value="P:DNA integration"/>
    <property type="evidence" value="ECO:0007669"/>
    <property type="project" value="InterPro"/>
</dbReference>